<proteinExistence type="predicted"/>
<protein>
    <submittedName>
        <fullName evidence="1">Uncharacterized protein</fullName>
    </submittedName>
</protein>
<keyword evidence="2" id="KW-1185">Reference proteome</keyword>
<dbReference type="OrthoDB" id="3349471at2759"/>
<accession>A0A9P5TXX7</accession>
<evidence type="ECO:0000313" key="2">
    <source>
        <dbReference type="Proteomes" id="UP000772434"/>
    </source>
</evidence>
<gene>
    <name evidence="1" type="ORF">BDP27DRAFT_1371699</name>
</gene>
<sequence>MSFTDEELAHPGVKILQRISSPSPKDKMANYEGQNGVSMIRKYGLVSTEEEALAEVSNIILWSSKQFKEITERALSDPMLSSEIKRWIAALPSTVSRNACTLRRCAVAFWGETEYRY</sequence>
<name>A0A9P5TXX7_9AGAR</name>
<comment type="caution">
    <text evidence="1">The sequence shown here is derived from an EMBL/GenBank/DDBJ whole genome shotgun (WGS) entry which is preliminary data.</text>
</comment>
<reference evidence="1" key="1">
    <citation type="submission" date="2020-11" db="EMBL/GenBank/DDBJ databases">
        <authorList>
            <consortium name="DOE Joint Genome Institute"/>
            <person name="Ahrendt S."/>
            <person name="Riley R."/>
            <person name="Andreopoulos W."/>
            <person name="Labutti K."/>
            <person name="Pangilinan J."/>
            <person name="Ruiz-Duenas F.J."/>
            <person name="Barrasa J.M."/>
            <person name="Sanchez-Garcia M."/>
            <person name="Camarero S."/>
            <person name="Miyauchi S."/>
            <person name="Serrano A."/>
            <person name="Linde D."/>
            <person name="Babiker R."/>
            <person name="Drula E."/>
            <person name="Ayuso-Fernandez I."/>
            <person name="Pacheco R."/>
            <person name="Padilla G."/>
            <person name="Ferreira P."/>
            <person name="Barriuso J."/>
            <person name="Kellner H."/>
            <person name="Castanera R."/>
            <person name="Alfaro M."/>
            <person name="Ramirez L."/>
            <person name="Pisabarro A.G."/>
            <person name="Kuo A."/>
            <person name="Tritt A."/>
            <person name="Lipzen A."/>
            <person name="He G."/>
            <person name="Yan M."/>
            <person name="Ng V."/>
            <person name="Cullen D."/>
            <person name="Martin F."/>
            <person name="Rosso M.-N."/>
            <person name="Henrissat B."/>
            <person name="Hibbett D."/>
            <person name="Martinez A.T."/>
            <person name="Grigoriev I.V."/>
        </authorList>
    </citation>
    <scope>NUCLEOTIDE SEQUENCE</scope>
    <source>
        <strain evidence="1">AH 40177</strain>
    </source>
</reference>
<dbReference type="EMBL" id="JADNRY010000315">
    <property type="protein sequence ID" value="KAF9059236.1"/>
    <property type="molecule type" value="Genomic_DNA"/>
</dbReference>
<organism evidence="1 2">
    <name type="scientific">Rhodocollybia butyracea</name>
    <dbReference type="NCBI Taxonomy" id="206335"/>
    <lineage>
        <taxon>Eukaryota</taxon>
        <taxon>Fungi</taxon>
        <taxon>Dikarya</taxon>
        <taxon>Basidiomycota</taxon>
        <taxon>Agaricomycotina</taxon>
        <taxon>Agaricomycetes</taxon>
        <taxon>Agaricomycetidae</taxon>
        <taxon>Agaricales</taxon>
        <taxon>Marasmiineae</taxon>
        <taxon>Omphalotaceae</taxon>
        <taxon>Rhodocollybia</taxon>
    </lineage>
</organism>
<dbReference type="Proteomes" id="UP000772434">
    <property type="component" value="Unassembled WGS sequence"/>
</dbReference>
<dbReference type="AlphaFoldDB" id="A0A9P5TXX7"/>
<evidence type="ECO:0000313" key="1">
    <source>
        <dbReference type="EMBL" id="KAF9059236.1"/>
    </source>
</evidence>